<evidence type="ECO:0000313" key="2">
    <source>
        <dbReference type="Proteomes" id="UP001186974"/>
    </source>
</evidence>
<protein>
    <submittedName>
        <fullName evidence="1">Uncharacterized protein</fullName>
    </submittedName>
</protein>
<evidence type="ECO:0000313" key="1">
    <source>
        <dbReference type="EMBL" id="KAK3076639.1"/>
    </source>
</evidence>
<proteinExistence type="predicted"/>
<name>A0ACC3DJC9_9PEZI</name>
<feature type="non-terminal residue" evidence="1">
    <location>
        <position position="500"/>
    </location>
</feature>
<sequence length="500" mass="55134">PGRLGDAAGTEGMRFGAVNSSGMSYMGMGGWVPKPMATKLQEGHMLLAKDVNTMFIDTEGRAEEKRQVPWLASPEAVGYSYPYMLALQPAAKGGMEVRNPDTMSLLQVVPLPNATLLHVPQPNISLAHAGKGFLVASDRVVWRMGALDYDTQIDELVAQGRYDESISLLNMLEDTLLRDKDGRIRGIKILKAQGLFKAREYRKAMYLFAEASAPPRRVISLYPKSIAGDVSTIEEKESESEAEPEETNGDSTVIPSKTANTAGSSLLGRSMLGRLRKADSDTASLKGDAGDAASIRIKHTESIPIDKPLEGKDLAIAVNELCSFLVQNRTQIRKHLNSDGTLIEPLARVSTSQDSKPAFAALIEVDHSDTKGFDWGRALYDTAVLVDTTLFRGYMLARPSLAGSLFRLDNFCEPQVVQEKLYETGRYEDLIYFLQGKKLHREALELLAKFGKDETTEEQEVSPTLKGPQRTASYLQQLPPELIDLILEFVDWPIRTVPDI</sequence>
<gene>
    <name evidence="1" type="ORF">LTS18_012464</name>
</gene>
<reference evidence="1" key="1">
    <citation type="submission" date="2024-09" db="EMBL/GenBank/DDBJ databases">
        <title>Black Yeasts Isolated from many extreme environments.</title>
        <authorList>
            <person name="Coleine C."/>
            <person name="Stajich J.E."/>
            <person name="Selbmann L."/>
        </authorList>
    </citation>
    <scope>NUCLEOTIDE SEQUENCE</scope>
    <source>
        <strain evidence="1">CCFEE 5737</strain>
    </source>
</reference>
<accession>A0ACC3DJC9</accession>
<organism evidence="1 2">
    <name type="scientific">Coniosporium uncinatum</name>
    <dbReference type="NCBI Taxonomy" id="93489"/>
    <lineage>
        <taxon>Eukaryota</taxon>
        <taxon>Fungi</taxon>
        <taxon>Dikarya</taxon>
        <taxon>Ascomycota</taxon>
        <taxon>Pezizomycotina</taxon>
        <taxon>Dothideomycetes</taxon>
        <taxon>Dothideomycetes incertae sedis</taxon>
        <taxon>Coniosporium</taxon>
    </lineage>
</organism>
<keyword evidence="2" id="KW-1185">Reference proteome</keyword>
<dbReference type="Proteomes" id="UP001186974">
    <property type="component" value="Unassembled WGS sequence"/>
</dbReference>
<dbReference type="EMBL" id="JAWDJW010003735">
    <property type="protein sequence ID" value="KAK3076639.1"/>
    <property type="molecule type" value="Genomic_DNA"/>
</dbReference>
<comment type="caution">
    <text evidence="1">The sequence shown here is derived from an EMBL/GenBank/DDBJ whole genome shotgun (WGS) entry which is preliminary data.</text>
</comment>
<feature type="non-terminal residue" evidence="1">
    <location>
        <position position="1"/>
    </location>
</feature>